<feature type="transmembrane region" description="Helical" evidence="6">
    <location>
        <begin position="17"/>
        <end position="38"/>
    </location>
</feature>
<dbReference type="Pfam" id="PF00067">
    <property type="entry name" value="p450"/>
    <property type="match status" value="1"/>
</dbReference>
<keyword evidence="2 5" id="KW-0349">Heme</keyword>
<name>X0HVU8_FUSOX</name>
<feature type="binding site" description="axial binding residue" evidence="5">
    <location>
        <position position="461"/>
    </location>
    <ligand>
        <name>heme</name>
        <dbReference type="ChEBI" id="CHEBI:30413"/>
    </ligand>
    <ligandPart>
        <name>Fe</name>
        <dbReference type="ChEBI" id="CHEBI:18248"/>
    </ligandPart>
</feature>
<dbReference type="EMBL" id="JH659171">
    <property type="protein sequence ID" value="EXL65279.1"/>
    <property type="molecule type" value="Genomic_DNA"/>
</dbReference>
<reference evidence="7" key="1">
    <citation type="submission" date="2011-11" db="EMBL/GenBank/DDBJ databases">
        <title>The Genome Sequence of Fusarium oxysporum PHW808.</title>
        <authorList>
            <consortium name="The Broad Institute Genome Sequencing Platform"/>
            <person name="Ma L.-J."/>
            <person name="Gale L.R."/>
            <person name="Schwartz D.C."/>
            <person name="Zhou S."/>
            <person name="Corby-Kistler H."/>
            <person name="Young S.K."/>
            <person name="Zeng Q."/>
            <person name="Gargeya S."/>
            <person name="Fitzgerald M."/>
            <person name="Haas B."/>
            <person name="Abouelleil A."/>
            <person name="Alvarado L."/>
            <person name="Arachchi H.M."/>
            <person name="Berlin A."/>
            <person name="Brown A."/>
            <person name="Chapman S.B."/>
            <person name="Chen Z."/>
            <person name="Dunbar C."/>
            <person name="Freedman E."/>
            <person name="Gearin G."/>
            <person name="Goldberg J."/>
            <person name="Griggs A."/>
            <person name="Gujja S."/>
            <person name="Heiman D."/>
            <person name="Howarth C."/>
            <person name="Larson L."/>
            <person name="Lui A."/>
            <person name="MacDonald P.J.P."/>
            <person name="Montmayeur A."/>
            <person name="Murphy C."/>
            <person name="Neiman D."/>
            <person name="Pearson M."/>
            <person name="Priest M."/>
            <person name="Roberts A."/>
            <person name="Saif S."/>
            <person name="Shea T."/>
            <person name="Shenoy N."/>
            <person name="Sisk P."/>
            <person name="Stolte C."/>
            <person name="Sykes S."/>
            <person name="Wortman J."/>
            <person name="Nusbaum C."/>
            <person name="Birren B."/>
        </authorList>
    </citation>
    <scope>NUCLEOTIDE SEQUENCE [LARGE SCALE GENOMIC DNA]</scope>
    <source>
        <strain evidence="7">54008</strain>
    </source>
</reference>
<comment type="cofactor">
    <cofactor evidence="5">
        <name>heme</name>
        <dbReference type="ChEBI" id="CHEBI:30413"/>
    </cofactor>
</comment>
<evidence type="ECO:0000256" key="2">
    <source>
        <dbReference type="ARBA" id="ARBA00022617"/>
    </source>
</evidence>
<protein>
    <submittedName>
        <fullName evidence="7">Uncharacterized protein</fullName>
    </submittedName>
</protein>
<keyword evidence="4 5" id="KW-0408">Iron</keyword>
<keyword evidence="6" id="KW-0812">Transmembrane</keyword>
<dbReference type="InterPro" id="IPR002401">
    <property type="entry name" value="Cyt_P450_E_grp-I"/>
</dbReference>
<evidence type="ECO:0000256" key="4">
    <source>
        <dbReference type="ARBA" id="ARBA00023004"/>
    </source>
</evidence>
<dbReference type="InterPro" id="IPR001128">
    <property type="entry name" value="Cyt_P450"/>
</dbReference>
<comment type="similarity">
    <text evidence="1">Belongs to the cytochrome P450 family.</text>
</comment>
<dbReference type="GO" id="GO:0005506">
    <property type="term" value="F:iron ion binding"/>
    <property type="evidence" value="ECO:0007669"/>
    <property type="project" value="InterPro"/>
</dbReference>
<evidence type="ECO:0000256" key="5">
    <source>
        <dbReference type="PIRSR" id="PIRSR602401-1"/>
    </source>
</evidence>
<proteinExistence type="inferred from homology"/>
<dbReference type="InterPro" id="IPR050121">
    <property type="entry name" value="Cytochrome_P450_monoxygenase"/>
</dbReference>
<dbReference type="Gene3D" id="1.10.630.10">
    <property type="entry name" value="Cytochrome P450"/>
    <property type="match status" value="1"/>
</dbReference>
<dbReference type="HOGENOM" id="CLU_001570_14_2_1"/>
<dbReference type="AlphaFoldDB" id="X0HVU8"/>
<dbReference type="GO" id="GO:0016705">
    <property type="term" value="F:oxidoreductase activity, acting on paired donors, with incorporation or reduction of molecular oxygen"/>
    <property type="evidence" value="ECO:0007669"/>
    <property type="project" value="InterPro"/>
</dbReference>
<evidence type="ECO:0000256" key="6">
    <source>
        <dbReference type="SAM" id="Phobius"/>
    </source>
</evidence>
<sequence length="537" mass="61023">MLSLTETIGRSVQEPRAATVCCVILGILLINCLVKAVYRLWFHPLRRIPGPFLAKVTSLYFVPSTFKNDRVYRLRALHNKHGPAVRVGPNEVSLSDWRMYRRIYTEKTTLKEPRFYNPFSFLGHGNVFSVTTVFTDTADHAGRRKLQAKTYSQNEIRFHASEILERTDVLIDRLLKLATDSPTQTADAYEMFGAWGIEIICKVLTDTKIPDDPSETIHTLKALESSPPTFFANILMPLLQTFKLRTSIPGPLGHAYRAFAEWERRTASMLKTFQNQSRDPDEKRQFGAASLLDADNKHLGRKFQFREALEEAMGILLAGSGVSGHTFLYLTYALARPEGRRIQGRLRKELEGAGDSLSELTALPYLSAVIKETYRVFPAIMSTLPRILGQSLEVVDTDIILPPGTVVGMQNYVHHRDPVLFPKPDMFIPERWLEGHELNQDINLHDANAALTPYSVGSRNCMGQTLAKTELYLSVPRFVKRLDFSLSSKMKEDDMHMRDLWAVLPKGRRLFLDLKPLVSQARSVRHLATLYGLCFFH</sequence>
<keyword evidence="6" id="KW-1133">Transmembrane helix</keyword>
<evidence type="ECO:0000313" key="7">
    <source>
        <dbReference type="EMBL" id="EXL65279.1"/>
    </source>
</evidence>
<evidence type="ECO:0000256" key="1">
    <source>
        <dbReference type="ARBA" id="ARBA00010617"/>
    </source>
</evidence>
<dbReference type="PANTHER" id="PTHR24305">
    <property type="entry name" value="CYTOCHROME P450"/>
    <property type="match status" value="1"/>
</dbReference>
<dbReference type="SUPFAM" id="SSF48264">
    <property type="entry name" value="Cytochrome P450"/>
    <property type="match status" value="1"/>
</dbReference>
<dbReference type="PRINTS" id="PR00385">
    <property type="entry name" value="P450"/>
</dbReference>
<keyword evidence="3 5" id="KW-0479">Metal-binding</keyword>
<dbReference type="GO" id="GO:0020037">
    <property type="term" value="F:heme binding"/>
    <property type="evidence" value="ECO:0007669"/>
    <property type="project" value="InterPro"/>
</dbReference>
<dbReference type="InterPro" id="IPR036396">
    <property type="entry name" value="Cyt_P450_sf"/>
</dbReference>
<reference evidence="7" key="2">
    <citation type="submission" date="2012-05" db="EMBL/GenBank/DDBJ databases">
        <title>The Genome Annotation of Fusarium oxysporum PHW808.</title>
        <authorList>
            <consortium name="The Broad Institute Genomics Platform"/>
            <person name="Ma L.-J."/>
            <person name="Corby-Kistler H."/>
            <person name="Broz K."/>
            <person name="Gale L.R."/>
            <person name="Jonkers W."/>
            <person name="O'Donnell K."/>
            <person name="Ploetz R."/>
            <person name="Steinberg C."/>
            <person name="Schwartz D.C."/>
            <person name="VanEtten H."/>
            <person name="Zhou S."/>
            <person name="Young S.K."/>
            <person name="Zeng Q."/>
            <person name="Gargeya S."/>
            <person name="Fitzgerald M."/>
            <person name="Abouelleil A."/>
            <person name="Alvarado L."/>
            <person name="Chapman S.B."/>
            <person name="Gainer-Dewar J."/>
            <person name="Goldberg J."/>
            <person name="Griggs A."/>
            <person name="Gujja S."/>
            <person name="Hansen M."/>
            <person name="Howarth C."/>
            <person name="Imamovic A."/>
            <person name="Ireland A."/>
            <person name="Larimer J."/>
            <person name="McCowan C."/>
            <person name="Murphy C."/>
            <person name="Pearson M."/>
            <person name="Poon T.W."/>
            <person name="Priest M."/>
            <person name="Roberts A."/>
            <person name="Saif S."/>
            <person name="Shea T."/>
            <person name="Sykes S."/>
            <person name="Wortman J."/>
            <person name="Nusbaum C."/>
            <person name="Birren B."/>
        </authorList>
    </citation>
    <scope>NUCLEOTIDE SEQUENCE</scope>
    <source>
        <strain evidence="7">54008</strain>
    </source>
</reference>
<dbReference type="OrthoDB" id="1470350at2759"/>
<gene>
    <name evidence="7" type="ORF">FOPG_18489</name>
</gene>
<keyword evidence="6" id="KW-0472">Membrane</keyword>
<evidence type="ECO:0000256" key="3">
    <source>
        <dbReference type="ARBA" id="ARBA00022723"/>
    </source>
</evidence>
<dbReference type="PANTHER" id="PTHR24305:SF166">
    <property type="entry name" value="CYTOCHROME P450 12A4, MITOCHONDRIAL-RELATED"/>
    <property type="match status" value="1"/>
</dbReference>
<dbReference type="Proteomes" id="UP000030676">
    <property type="component" value="Unassembled WGS sequence"/>
</dbReference>
<dbReference type="GO" id="GO:0004497">
    <property type="term" value="F:monooxygenase activity"/>
    <property type="evidence" value="ECO:0007669"/>
    <property type="project" value="InterPro"/>
</dbReference>
<dbReference type="PRINTS" id="PR00463">
    <property type="entry name" value="EP450I"/>
</dbReference>
<accession>X0HVU8</accession>
<organism evidence="7">
    <name type="scientific">Fusarium oxysporum f. sp. conglutinans race 2 54008</name>
    <dbReference type="NCBI Taxonomy" id="1089457"/>
    <lineage>
        <taxon>Eukaryota</taxon>
        <taxon>Fungi</taxon>
        <taxon>Dikarya</taxon>
        <taxon>Ascomycota</taxon>
        <taxon>Pezizomycotina</taxon>
        <taxon>Sordariomycetes</taxon>
        <taxon>Hypocreomycetidae</taxon>
        <taxon>Hypocreales</taxon>
        <taxon>Nectriaceae</taxon>
        <taxon>Fusarium</taxon>
        <taxon>Fusarium oxysporum species complex</taxon>
    </lineage>
</organism>